<reference evidence="3 4" key="1">
    <citation type="journal article" date="2013" name="BMC Genomics">
        <title>Genomics-driven discovery of the pneumocandin biosynthetic gene cluster in the fungus Glarea lozoyensis.</title>
        <authorList>
            <person name="Chen L."/>
            <person name="Yue Q."/>
            <person name="Zhang X."/>
            <person name="Xiang M."/>
            <person name="Wang C."/>
            <person name="Li S."/>
            <person name="Che Y."/>
            <person name="Ortiz-Lopez F.J."/>
            <person name="Bills G.F."/>
            <person name="Liu X."/>
            <person name="An Z."/>
        </authorList>
    </citation>
    <scope>NUCLEOTIDE SEQUENCE [LARGE SCALE GENOMIC DNA]</scope>
    <source>
        <strain evidence="4">ATCC 20868 / MF5171</strain>
    </source>
</reference>
<dbReference type="RefSeq" id="XP_008083372.1">
    <property type="nucleotide sequence ID" value="XM_008085181.1"/>
</dbReference>
<feature type="compositionally biased region" description="Acidic residues" evidence="2">
    <location>
        <begin position="321"/>
        <end position="339"/>
    </location>
</feature>
<organism evidence="3 4">
    <name type="scientific">Glarea lozoyensis (strain ATCC 20868 / MF5171)</name>
    <dbReference type="NCBI Taxonomy" id="1116229"/>
    <lineage>
        <taxon>Eukaryota</taxon>
        <taxon>Fungi</taxon>
        <taxon>Dikarya</taxon>
        <taxon>Ascomycota</taxon>
        <taxon>Pezizomycotina</taxon>
        <taxon>Leotiomycetes</taxon>
        <taxon>Helotiales</taxon>
        <taxon>Helotiaceae</taxon>
        <taxon>Glarea</taxon>
    </lineage>
</organism>
<dbReference type="OMA" id="GNQDMQV"/>
<dbReference type="EMBL" id="KE145367">
    <property type="protein sequence ID" value="EPE29263.1"/>
    <property type="molecule type" value="Genomic_DNA"/>
</dbReference>
<dbReference type="OrthoDB" id="20669at2759"/>
<dbReference type="HOGENOM" id="CLU_010671_2_0_1"/>
<dbReference type="PANTHER" id="PTHR43991:SF12">
    <property type="entry name" value="WD REPEAT PROTEIN (AFU_ORTHOLOGUE AFUA_8G05640)"/>
    <property type="match status" value="1"/>
</dbReference>
<dbReference type="InterPro" id="IPR036322">
    <property type="entry name" value="WD40_repeat_dom_sf"/>
</dbReference>
<gene>
    <name evidence="3" type="ORF">GLAREA_00423</name>
</gene>
<evidence type="ECO:0000256" key="1">
    <source>
        <dbReference type="PROSITE-ProRule" id="PRU00221"/>
    </source>
</evidence>
<dbReference type="InterPro" id="IPR015943">
    <property type="entry name" value="WD40/YVTN_repeat-like_dom_sf"/>
</dbReference>
<feature type="region of interest" description="Disordered" evidence="2">
    <location>
        <begin position="284"/>
        <end position="345"/>
    </location>
</feature>
<proteinExistence type="predicted"/>
<keyword evidence="4" id="KW-1185">Reference proteome</keyword>
<dbReference type="Gene3D" id="2.130.10.10">
    <property type="entry name" value="YVTN repeat-like/Quinoprotein amine dehydrogenase"/>
    <property type="match status" value="2"/>
</dbReference>
<dbReference type="eggNOG" id="ENOG502QPI7">
    <property type="taxonomic scope" value="Eukaryota"/>
</dbReference>
<dbReference type="KEGG" id="glz:GLAREA_00423"/>
<dbReference type="GO" id="GO:0016853">
    <property type="term" value="F:isomerase activity"/>
    <property type="evidence" value="ECO:0007669"/>
    <property type="project" value="UniProtKB-KW"/>
</dbReference>
<sequence>MDEDFAACASRSQCEPNSLIPTKTCGTTGFVFPKNQHDPLCFVELITLIQPPRILSRPSPKASSRIWLAAPPQTHPLPSRPHTHPPLRPPSHLQTSFCSPSPHPRPQSSSHPFGYQTAAGPACKIRSTFCCHSQALLQSPSTNLSILPATQQLSPHPREHRNLSQDLFAFPASRHRLCSIGGRQRTAIVRPIRLLASTSYLARATCTWATTSRTLQLRSRPLPYSSQPRRCHRTPPALRATQAFTPRILVRLIYDIAARWELYEKRNAMLQTPMTPPYEDSTATFGTDNGVRPPTDALADPPMVNATNSNAMSSVNRLETPDMDDDKGADGSVDEDQDMSDGGATLTMTHTHDALLDTGLVQLESGLFGLEQHLNDMESEHLLDMESGSASPSSTAPTTLHVESVTQNPTYAQQQPPDASMEEEAPPPTHDNAVLPTTLSAVSLQLQHLQDGLDLGEVGMAADDQEGSFANTSNESISLFPNSSSTSWVEPSTSSAFGAAPEAVEIPNVQHDASDWPPATNAAPLVSLEDHVPFEELADNMSDADHSDVEDHYNLSLGEFLYNWGRSATLVHDQQRKRRAPHLSSVFRQRDLDPLEPVRRSDLQGELCDMQRINWTELGVSRQEAKRMRMRLYNNYRNVRPQSHHSSLLNQGVSLVDDENYFRFRRMDFDHNVKLTHFQLRNVMACASRGHVFYAGRSRVWQWNPSSIKNKTGPSSVAMELTNMTIQPLNGIPGGMQISTLDTAHDILVAGGFCGEYALINLKSHKDTKHTEGLITDELNAITNHVQVHQHRGSSLPVAAFSSNDTGFRVLDVNTNTFIQENKYDCAMNCSAISPDQRLRVCVGDTRDVMICNSDTGEILQRLDGHRDFGFACDWADDGWTVATGNQDMQVKIWDARKWKSASGSSYPITTIESEMAGVRKLKFSPLGSGKRVLVAAEPADVISIIDAQTFTSKQTLNFFGEIGGVDFTNDGQDLFVANSDNMRGGIIQYERCGLADDGLHRLESNRQYRQDGRSRGYDWMSDEDELVAHPKARRTAAHRQRKAADLGVTIGHF</sequence>
<accession>S3DS49</accession>
<feature type="compositionally biased region" description="Polar residues" evidence="2">
    <location>
        <begin position="305"/>
        <end position="317"/>
    </location>
</feature>
<feature type="region of interest" description="Disordered" evidence="2">
    <location>
        <begin position="71"/>
        <end position="113"/>
    </location>
</feature>
<feature type="region of interest" description="Disordered" evidence="2">
    <location>
        <begin position="410"/>
        <end position="434"/>
    </location>
</feature>
<feature type="repeat" description="WD" evidence="1">
    <location>
        <begin position="863"/>
        <end position="895"/>
    </location>
</feature>
<evidence type="ECO:0000313" key="4">
    <source>
        <dbReference type="Proteomes" id="UP000016922"/>
    </source>
</evidence>
<dbReference type="PANTHER" id="PTHR43991">
    <property type="entry name" value="WD REPEAT PROTEIN (AFU_ORTHOLOGUE AFUA_8G05640)-RELATED"/>
    <property type="match status" value="1"/>
</dbReference>
<dbReference type="SUPFAM" id="SSF50978">
    <property type="entry name" value="WD40 repeat-like"/>
    <property type="match status" value="1"/>
</dbReference>
<keyword evidence="3" id="KW-0413">Isomerase</keyword>
<protein>
    <submittedName>
        <fullName evidence="3">Putative isomerase YbhE</fullName>
    </submittedName>
</protein>
<dbReference type="SMART" id="SM00320">
    <property type="entry name" value="WD40"/>
    <property type="match status" value="3"/>
</dbReference>
<dbReference type="Proteomes" id="UP000016922">
    <property type="component" value="Unassembled WGS sequence"/>
</dbReference>
<name>S3DS49_GLAL2</name>
<feature type="compositionally biased region" description="Pro residues" evidence="2">
    <location>
        <begin position="73"/>
        <end position="89"/>
    </location>
</feature>
<dbReference type="GeneID" id="19459481"/>
<keyword evidence="1" id="KW-0853">WD repeat</keyword>
<dbReference type="PROSITE" id="PS50082">
    <property type="entry name" value="WD_REPEATS_2"/>
    <property type="match status" value="1"/>
</dbReference>
<dbReference type="PROSITE" id="PS50294">
    <property type="entry name" value="WD_REPEATS_REGION"/>
    <property type="match status" value="1"/>
</dbReference>
<dbReference type="InterPro" id="IPR001680">
    <property type="entry name" value="WD40_rpt"/>
</dbReference>
<dbReference type="AlphaFoldDB" id="S3DS49"/>
<evidence type="ECO:0000313" key="3">
    <source>
        <dbReference type="EMBL" id="EPE29263.1"/>
    </source>
</evidence>
<evidence type="ECO:0000256" key="2">
    <source>
        <dbReference type="SAM" id="MobiDB-lite"/>
    </source>
</evidence>